<evidence type="ECO:0000313" key="11">
    <source>
        <dbReference type="Proteomes" id="UP000751190"/>
    </source>
</evidence>
<keyword evidence="11" id="KW-1185">Reference proteome</keyword>
<evidence type="ECO:0000313" key="10">
    <source>
        <dbReference type="EMBL" id="KAG8466233.1"/>
    </source>
</evidence>
<keyword evidence="4 8" id="KW-0489">Methyltransferase</keyword>
<evidence type="ECO:0000256" key="4">
    <source>
        <dbReference type="ARBA" id="ARBA00022603"/>
    </source>
</evidence>
<evidence type="ECO:0000256" key="2">
    <source>
        <dbReference type="ARBA" id="ARBA00006301"/>
    </source>
</evidence>
<comment type="similarity">
    <text evidence="2 8">Belongs to the methyltransferase superfamily. RRP8 family.</text>
</comment>
<evidence type="ECO:0000256" key="7">
    <source>
        <dbReference type="ARBA" id="ARBA00023242"/>
    </source>
</evidence>
<dbReference type="EMBL" id="JAGTXO010000008">
    <property type="protein sequence ID" value="KAG8466233.1"/>
    <property type="molecule type" value="Genomic_DNA"/>
</dbReference>
<dbReference type="AlphaFoldDB" id="A0A8J5XFM5"/>
<evidence type="ECO:0000256" key="3">
    <source>
        <dbReference type="ARBA" id="ARBA00022552"/>
    </source>
</evidence>
<comment type="function">
    <text evidence="8">Probable methyltransferase required to silence rDNA.</text>
</comment>
<dbReference type="InterPro" id="IPR007823">
    <property type="entry name" value="RRP8"/>
</dbReference>
<dbReference type="Pfam" id="PF05148">
    <property type="entry name" value="Methyltransf_8"/>
    <property type="match status" value="1"/>
</dbReference>
<keyword evidence="7 8" id="KW-0539">Nucleus</keyword>
<feature type="region of interest" description="Disordered" evidence="9">
    <location>
        <begin position="39"/>
        <end position="151"/>
    </location>
</feature>
<evidence type="ECO:0000256" key="5">
    <source>
        <dbReference type="ARBA" id="ARBA00022679"/>
    </source>
</evidence>
<keyword evidence="3 8" id="KW-0698">rRNA processing</keyword>
<evidence type="ECO:0000256" key="6">
    <source>
        <dbReference type="ARBA" id="ARBA00022691"/>
    </source>
</evidence>
<feature type="compositionally biased region" description="Basic and acidic residues" evidence="9">
    <location>
        <begin position="80"/>
        <end position="116"/>
    </location>
</feature>
<protein>
    <recommendedName>
        <fullName evidence="8">Ribosomal RNA-processing protein 8</fullName>
        <ecNumber evidence="8">2.1.1.-</ecNumber>
    </recommendedName>
</protein>
<dbReference type="InterPro" id="IPR029063">
    <property type="entry name" value="SAM-dependent_MTases_sf"/>
</dbReference>
<feature type="region of interest" description="Disordered" evidence="9">
    <location>
        <begin position="1"/>
        <end position="27"/>
    </location>
</feature>
<comment type="subcellular location">
    <subcellularLocation>
        <location evidence="1 8">Nucleus</location>
        <location evidence="1 8">Nucleolus</location>
    </subcellularLocation>
</comment>
<accession>A0A8J5XFM5</accession>
<comment type="caution">
    <text evidence="10">The sequence shown here is derived from an EMBL/GenBank/DDBJ whole genome shotgun (WGS) entry which is preliminary data.</text>
</comment>
<dbReference type="Proteomes" id="UP000751190">
    <property type="component" value="Unassembled WGS sequence"/>
</dbReference>
<reference evidence="10" key="1">
    <citation type="submission" date="2021-05" db="EMBL/GenBank/DDBJ databases">
        <title>The genome of the haptophyte Pavlova lutheri (Diacronema luteri, Pavlovales) - a model for lipid biosynthesis in eukaryotic algae.</title>
        <authorList>
            <person name="Hulatt C.J."/>
            <person name="Posewitz M.C."/>
        </authorList>
    </citation>
    <scope>NUCLEOTIDE SEQUENCE</scope>
    <source>
        <strain evidence="10">NIVA-4/92</strain>
    </source>
</reference>
<dbReference type="GO" id="GO:0005730">
    <property type="term" value="C:nucleolus"/>
    <property type="evidence" value="ECO:0007669"/>
    <property type="project" value="UniProtKB-SubCell"/>
</dbReference>
<dbReference type="PANTHER" id="PTHR12787:SF0">
    <property type="entry name" value="RIBOSOMAL RNA-PROCESSING PROTEIN 8"/>
    <property type="match status" value="1"/>
</dbReference>
<dbReference type="EC" id="2.1.1.-" evidence="8"/>
<proteinExistence type="inferred from homology"/>
<evidence type="ECO:0000256" key="1">
    <source>
        <dbReference type="ARBA" id="ARBA00004604"/>
    </source>
</evidence>
<dbReference type="FunFam" id="1.10.10.2150:FF:000001">
    <property type="entry name" value="Ribosomal RNA-processing protein 8"/>
    <property type="match status" value="1"/>
</dbReference>
<keyword evidence="5 8" id="KW-0808">Transferase</keyword>
<organism evidence="10 11">
    <name type="scientific">Diacronema lutheri</name>
    <name type="common">Unicellular marine alga</name>
    <name type="synonym">Monochrysis lutheri</name>
    <dbReference type="NCBI Taxonomy" id="2081491"/>
    <lineage>
        <taxon>Eukaryota</taxon>
        <taxon>Haptista</taxon>
        <taxon>Haptophyta</taxon>
        <taxon>Pavlovophyceae</taxon>
        <taxon>Pavlovales</taxon>
        <taxon>Pavlovaceae</taxon>
        <taxon>Diacronema</taxon>
    </lineage>
</organism>
<dbReference type="GO" id="GO:0008168">
    <property type="term" value="F:methyltransferase activity"/>
    <property type="evidence" value="ECO:0007669"/>
    <property type="project" value="UniProtKB-KW"/>
</dbReference>
<name>A0A8J5XFM5_DIALT</name>
<evidence type="ECO:0000256" key="9">
    <source>
        <dbReference type="SAM" id="MobiDB-lite"/>
    </source>
</evidence>
<dbReference type="OrthoDB" id="10258825at2759"/>
<dbReference type="Gene3D" id="3.40.50.150">
    <property type="entry name" value="Vaccinia Virus protein VP39"/>
    <property type="match status" value="1"/>
</dbReference>
<dbReference type="Gene3D" id="1.10.10.2150">
    <property type="entry name" value="Ribosomal RNA-processing protein 8, N-terminal domain"/>
    <property type="match status" value="1"/>
</dbReference>
<feature type="compositionally biased region" description="Pro residues" evidence="9">
    <location>
        <begin position="117"/>
        <end position="129"/>
    </location>
</feature>
<feature type="compositionally biased region" description="Low complexity" evidence="9">
    <location>
        <begin position="63"/>
        <end position="79"/>
    </location>
</feature>
<dbReference type="InterPro" id="IPR042036">
    <property type="entry name" value="RRP8_N"/>
</dbReference>
<dbReference type="SUPFAM" id="SSF53335">
    <property type="entry name" value="S-adenosyl-L-methionine-dependent methyltransferases"/>
    <property type="match status" value="1"/>
</dbReference>
<keyword evidence="6 8" id="KW-0949">S-adenosyl-L-methionine</keyword>
<feature type="compositionally biased region" description="Basic and acidic residues" evidence="9">
    <location>
        <begin position="17"/>
        <end position="27"/>
    </location>
</feature>
<dbReference type="PANTHER" id="PTHR12787">
    <property type="entry name" value="RIBOSOMAL RNA-PROCESSING PROTEIN 8"/>
    <property type="match status" value="1"/>
</dbReference>
<gene>
    <name evidence="10" type="ORF">KFE25_001989</name>
</gene>
<feature type="compositionally biased region" description="Basic residues" evidence="9">
    <location>
        <begin position="45"/>
        <end position="56"/>
    </location>
</feature>
<evidence type="ECO:0000256" key="8">
    <source>
        <dbReference type="RuleBase" id="RU365074"/>
    </source>
</evidence>
<sequence>MLDVDWDLGPPVRAAKRPAERGEAVGEARALDGPIELLGLAPAKPNRKNARKRQKLRERAERSAAAVEPDARARAAAVGGEERTGEERTGEARTGEARIGEARTAKRRPPAMERTDPPPPPPPPPPQPSARPAQPDGVARAHAAGAPSAARQKLQAKLQGARFRQLNEQLYTTNSASALALLRAEPELFDAYHRGFREQVRKWPSNPLQRLIEWAKALPSGTVLGDFGCGDAQLAASVPHRVHSFDLVAANERVVACDIAAVPLRDGSLDGAVFCLALMGTNWADFLCEAHRTLKPGGALKIVEVRSRITDVRDFVRALRALGFDECAVDKESNSHFVAVDAVKAERAPDKAVRPKPLVPCVYKRSDEHADAMKKALREAKAAGADLMKYGVARKSDATFEGAVHNEMSAEHARRAAEKALKDALKKK</sequence>
<dbReference type="GO" id="GO:0006364">
    <property type="term" value="P:rRNA processing"/>
    <property type="evidence" value="ECO:0007669"/>
    <property type="project" value="UniProtKB-UniRule"/>
</dbReference>
<dbReference type="CDD" id="cd02440">
    <property type="entry name" value="AdoMet_MTases"/>
    <property type="match status" value="1"/>
</dbReference>
<dbReference type="GO" id="GO:0032259">
    <property type="term" value="P:methylation"/>
    <property type="evidence" value="ECO:0007669"/>
    <property type="project" value="UniProtKB-KW"/>
</dbReference>
<feature type="compositionally biased region" description="Low complexity" evidence="9">
    <location>
        <begin position="130"/>
        <end position="150"/>
    </location>
</feature>